<comment type="catalytic activity">
    <reaction evidence="9">
        <text>N-terminal L-prolyl-L-prolyl-L-lysyl-[protein] + 2 S-adenosyl-L-methionine = N-terminal N,N-dimethyl-L-prolyl-L-prolyl-L-lysyl-[protein] + 2 S-adenosyl-L-homocysteine + 2 H(+)</text>
        <dbReference type="Rhea" id="RHEA:54736"/>
        <dbReference type="Rhea" id="RHEA-COMP:13787"/>
        <dbReference type="Rhea" id="RHEA-COMP:13974"/>
        <dbReference type="ChEBI" id="CHEBI:15378"/>
        <dbReference type="ChEBI" id="CHEBI:57856"/>
        <dbReference type="ChEBI" id="CHEBI:59789"/>
        <dbReference type="ChEBI" id="CHEBI:138059"/>
        <dbReference type="ChEBI" id="CHEBI:138318"/>
        <dbReference type="EC" id="2.1.1.244"/>
    </reaction>
</comment>
<comment type="similarity">
    <text evidence="1">Belongs to the methyltransferase superfamily. NTM1 family.</text>
</comment>
<comment type="catalytic activity">
    <reaction evidence="10">
        <text>N-terminal L-alanyl-L-prolyl-L-lysyl-[protein] + 3 S-adenosyl-L-methionine = N-terminal N,N,N-trimethyl-L-alanyl-L-prolyl-L-lysyl-[protein] + 3 S-adenosyl-L-homocysteine + 3 H(+)</text>
        <dbReference type="Rhea" id="RHEA:54712"/>
        <dbReference type="Rhea" id="RHEA-COMP:13785"/>
        <dbReference type="Rhea" id="RHEA-COMP:13971"/>
        <dbReference type="ChEBI" id="CHEBI:15378"/>
        <dbReference type="ChEBI" id="CHEBI:57856"/>
        <dbReference type="ChEBI" id="CHEBI:59789"/>
        <dbReference type="ChEBI" id="CHEBI:138057"/>
        <dbReference type="ChEBI" id="CHEBI:138315"/>
        <dbReference type="EC" id="2.1.1.244"/>
    </reaction>
</comment>
<feature type="binding site" evidence="11">
    <location>
        <position position="73"/>
    </location>
    <ligand>
        <name>S-adenosyl-L-methionine</name>
        <dbReference type="ChEBI" id="CHEBI:59789"/>
    </ligand>
</feature>
<dbReference type="FunFam" id="3.40.50.150:FF:000245">
    <property type="entry name" value="Methyltransferase domain containing protein"/>
    <property type="match status" value="1"/>
</dbReference>
<feature type="binding site" evidence="11">
    <location>
        <position position="135"/>
    </location>
    <ligand>
        <name>S-adenosyl-L-methionine</name>
        <dbReference type="ChEBI" id="CHEBI:59789"/>
    </ligand>
</feature>
<dbReference type="STRING" id="5722.A2DJV9"/>
<feature type="binding site" evidence="11">
    <location>
        <begin position="120"/>
        <end position="121"/>
    </location>
    <ligand>
        <name>S-adenosyl-L-methionine</name>
        <dbReference type="ChEBI" id="CHEBI:59789"/>
    </ligand>
</feature>
<dbReference type="CDD" id="cd02440">
    <property type="entry name" value="AdoMet_MTases"/>
    <property type="match status" value="1"/>
</dbReference>
<evidence type="ECO:0000256" key="4">
    <source>
        <dbReference type="ARBA" id="ARBA00022691"/>
    </source>
</evidence>
<dbReference type="KEGG" id="tva:5464848"/>
<dbReference type="GO" id="GO:0008168">
    <property type="term" value="F:methyltransferase activity"/>
    <property type="evidence" value="ECO:0000318"/>
    <property type="project" value="GO_Central"/>
</dbReference>
<keyword evidence="3" id="KW-0808">Transferase</keyword>
<dbReference type="eggNOG" id="KOG3178">
    <property type="taxonomic scope" value="Eukaryota"/>
</dbReference>
<dbReference type="PIRSF" id="PIRSF016958">
    <property type="entry name" value="DUF858_MeTrfase_lik"/>
    <property type="match status" value="1"/>
</dbReference>
<dbReference type="InterPro" id="IPR029063">
    <property type="entry name" value="SAM-dependent_MTases_sf"/>
</dbReference>
<feature type="binding site" evidence="11">
    <location>
        <position position="78"/>
    </location>
    <ligand>
        <name>S-adenosyl-L-methionine</name>
        <dbReference type="ChEBI" id="CHEBI:59789"/>
    </ligand>
</feature>
<evidence type="ECO:0000256" key="2">
    <source>
        <dbReference type="ARBA" id="ARBA00022603"/>
    </source>
</evidence>
<dbReference type="SMR" id="A2DJV9"/>
<evidence type="ECO:0000256" key="7">
    <source>
        <dbReference type="ARBA" id="ARBA00043129"/>
    </source>
</evidence>
<dbReference type="Gene3D" id="3.40.50.150">
    <property type="entry name" value="Vaccinia Virus protein VP39"/>
    <property type="match status" value="1"/>
</dbReference>
<proteinExistence type="inferred from homology"/>
<evidence type="ECO:0000313" key="13">
    <source>
        <dbReference type="Proteomes" id="UP000001542"/>
    </source>
</evidence>
<dbReference type="VEuPathDB" id="TrichDB:TVAGG3_0290400"/>
<keyword evidence="13" id="KW-1185">Reference proteome</keyword>
<dbReference type="GO" id="GO:0005737">
    <property type="term" value="C:cytoplasm"/>
    <property type="evidence" value="ECO:0000318"/>
    <property type="project" value="GO_Central"/>
</dbReference>
<evidence type="ECO:0000256" key="9">
    <source>
        <dbReference type="ARBA" id="ARBA00047885"/>
    </source>
</evidence>
<dbReference type="FunCoup" id="A2DJV9">
    <property type="interactions" value="473"/>
</dbReference>
<dbReference type="EC" id="2.1.1.244" evidence="5"/>
<reference evidence="12" key="2">
    <citation type="journal article" date="2007" name="Science">
        <title>Draft genome sequence of the sexually transmitted pathogen Trichomonas vaginalis.</title>
        <authorList>
            <person name="Carlton J.M."/>
            <person name="Hirt R.P."/>
            <person name="Silva J.C."/>
            <person name="Delcher A.L."/>
            <person name="Schatz M."/>
            <person name="Zhao Q."/>
            <person name="Wortman J.R."/>
            <person name="Bidwell S.L."/>
            <person name="Alsmark U.C.M."/>
            <person name="Besteiro S."/>
            <person name="Sicheritz-Ponten T."/>
            <person name="Noel C.J."/>
            <person name="Dacks J.B."/>
            <person name="Foster P.G."/>
            <person name="Simillion C."/>
            <person name="Van de Peer Y."/>
            <person name="Miranda-Saavedra D."/>
            <person name="Barton G.J."/>
            <person name="Westrop G.D."/>
            <person name="Mueller S."/>
            <person name="Dessi D."/>
            <person name="Fiori P.L."/>
            <person name="Ren Q."/>
            <person name="Paulsen I."/>
            <person name="Zhang H."/>
            <person name="Bastida-Corcuera F.D."/>
            <person name="Simoes-Barbosa A."/>
            <person name="Brown M.T."/>
            <person name="Hayes R.D."/>
            <person name="Mukherjee M."/>
            <person name="Okumura C.Y."/>
            <person name="Schneider R."/>
            <person name="Smith A.J."/>
            <person name="Vanacova S."/>
            <person name="Villalvazo M."/>
            <person name="Haas B.J."/>
            <person name="Pertea M."/>
            <person name="Feldblyum T.V."/>
            <person name="Utterback T.R."/>
            <person name="Shu C.L."/>
            <person name="Osoegawa K."/>
            <person name="de Jong P.J."/>
            <person name="Hrdy I."/>
            <person name="Horvathova L."/>
            <person name="Zubacova Z."/>
            <person name="Dolezal P."/>
            <person name="Malik S.B."/>
            <person name="Logsdon J.M. Jr."/>
            <person name="Henze K."/>
            <person name="Gupta A."/>
            <person name="Wang C.C."/>
            <person name="Dunne R.L."/>
            <person name="Upcroft J.A."/>
            <person name="Upcroft P."/>
            <person name="White O."/>
            <person name="Salzberg S.L."/>
            <person name="Tang P."/>
            <person name="Chiu C.-H."/>
            <person name="Lee Y.-S."/>
            <person name="Embley T.M."/>
            <person name="Coombs G.H."/>
            <person name="Mottram J.C."/>
            <person name="Tachezy J."/>
            <person name="Fraser-Liggett C.M."/>
            <person name="Johnson P.J."/>
        </authorList>
    </citation>
    <scope>NUCLEOTIDE SEQUENCE [LARGE SCALE GENOMIC DNA]</scope>
    <source>
        <strain evidence="12">G3</strain>
    </source>
</reference>
<reference evidence="12" key="1">
    <citation type="submission" date="2006-10" db="EMBL/GenBank/DDBJ databases">
        <authorList>
            <person name="Amadeo P."/>
            <person name="Zhao Q."/>
            <person name="Wortman J."/>
            <person name="Fraser-Liggett C."/>
            <person name="Carlton J."/>
        </authorList>
    </citation>
    <scope>NUCLEOTIDE SEQUENCE</scope>
    <source>
        <strain evidence="12">G3</strain>
    </source>
</reference>
<evidence type="ECO:0000256" key="5">
    <source>
        <dbReference type="ARBA" id="ARBA00039112"/>
    </source>
</evidence>
<gene>
    <name evidence="12" type="ORF">TVAG_452370</name>
</gene>
<dbReference type="OrthoDB" id="1298661at2759"/>
<keyword evidence="2" id="KW-0489">Methyltransferase</keyword>
<evidence type="ECO:0000256" key="8">
    <source>
        <dbReference type="ARBA" id="ARBA00047306"/>
    </source>
</evidence>
<accession>A2DJV9</accession>
<keyword evidence="4 11" id="KW-0949">S-adenosyl-L-methionine</keyword>
<dbReference type="VEuPathDB" id="TrichDB:TVAG_452370"/>
<dbReference type="GO" id="GO:0032259">
    <property type="term" value="P:methylation"/>
    <property type="evidence" value="ECO:0007669"/>
    <property type="project" value="UniProtKB-KW"/>
</dbReference>
<organism evidence="12 13">
    <name type="scientific">Trichomonas vaginalis (strain ATCC PRA-98 / G3)</name>
    <dbReference type="NCBI Taxonomy" id="412133"/>
    <lineage>
        <taxon>Eukaryota</taxon>
        <taxon>Metamonada</taxon>
        <taxon>Parabasalia</taxon>
        <taxon>Trichomonadida</taxon>
        <taxon>Trichomonadidae</taxon>
        <taxon>Trichomonas</taxon>
    </lineage>
</organism>
<name>A2DJV9_TRIV3</name>
<dbReference type="RefSeq" id="XP_001580309.1">
    <property type="nucleotide sequence ID" value="XM_001580259.1"/>
</dbReference>
<dbReference type="Pfam" id="PF05891">
    <property type="entry name" value="Methyltransf_PK"/>
    <property type="match status" value="1"/>
</dbReference>
<sequence>MSENLNPDITYKGNKEEWYKISKGFWENQDKTDSGMLDGYIQVSGSDIYESRDLIEKYQKKKKLGNTKAADCGSGIGRVSYLCLMDYFKHIDLIDPVASFLDVAEQKFDGFPCRKYPVGIQDWIPEDNYDVFWCQWSIMYLTDEDCIKFLQRCKQHLLPNGLIIIKDNICDRDVKAGLETFEVDTNDNSLLRSYKVYLNLFVKAGLHLVEAVKQTNYPKYLLPLYTFVLN</sequence>
<dbReference type="PANTHER" id="PTHR12753:SF0">
    <property type="entry name" value="ALPHA N-TERMINAL PROTEIN METHYLTRANSFERASE 1"/>
    <property type="match status" value="1"/>
</dbReference>
<dbReference type="EMBL" id="DS113209">
    <property type="protein sequence ID" value="EAY19323.1"/>
    <property type="molecule type" value="Genomic_DNA"/>
</dbReference>
<evidence type="ECO:0000256" key="10">
    <source>
        <dbReference type="ARBA" id="ARBA00048167"/>
    </source>
</evidence>
<evidence type="ECO:0000256" key="6">
    <source>
        <dbReference type="ARBA" id="ARBA00039449"/>
    </source>
</evidence>
<dbReference type="PANTHER" id="PTHR12753">
    <property type="entry name" value="AD-003 - RELATED"/>
    <property type="match status" value="1"/>
</dbReference>
<dbReference type="Proteomes" id="UP000001542">
    <property type="component" value="Unassembled WGS sequence"/>
</dbReference>
<protein>
    <recommendedName>
        <fullName evidence="6">Alpha N-terminal protein methyltransferase 1</fullName>
        <ecNumber evidence="5">2.1.1.244</ecNumber>
    </recommendedName>
    <alternativeName>
        <fullName evidence="7">X-Pro-Lys N-terminal protein methyltransferase 1</fullName>
    </alternativeName>
</protein>
<dbReference type="InterPro" id="IPR008576">
    <property type="entry name" value="MeTrfase_NTM1"/>
</dbReference>
<evidence type="ECO:0000313" key="12">
    <source>
        <dbReference type="EMBL" id="EAY19323.1"/>
    </source>
</evidence>
<dbReference type="InParanoid" id="A2DJV9"/>
<dbReference type="OMA" id="PVRMYCL"/>
<evidence type="ECO:0000256" key="3">
    <source>
        <dbReference type="ARBA" id="ARBA00022679"/>
    </source>
</evidence>
<dbReference type="SUPFAM" id="SSF53335">
    <property type="entry name" value="S-adenosyl-L-methionine-dependent methyltransferases"/>
    <property type="match status" value="1"/>
</dbReference>
<evidence type="ECO:0000256" key="11">
    <source>
        <dbReference type="PIRSR" id="PIRSR016958-1"/>
    </source>
</evidence>
<dbReference type="AlphaFoldDB" id="A2DJV9"/>
<evidence type="ECO:0000256" key="1">
    <source>
        <dbReference type="ARBA" id="ARBA00009059"/>
    </source>
</evidence>
<dbReference type="GO" id="GO:0071885">
    <property type="term" value="F:N-terminal protein N-methyltransferase activity"/>
    <property type="evidence" value="ECO:0007669"/>
    <property type="project" value="UniProtKB-EC"/>
</dbReference>
<comment type="catalytic activity">
    <reaction evidence="8">
        <text>N-terminal L-seryl-L-prolyl-L-lysyl-[protein] + 3 S-adenosyl-L-methionine = N-terminal N,N,N-trimethyl-L-seryl-L-prolyl-L-lysyl-[protein] + 3 S-adenosyl-L-homocysteine + 3 H(+)</text>
        <dbReference type="Rhea" id="RHEA:54724"/>
        <dbReference type="Rhea" id="RHEA-COMP:13789"/>
        <dbReference type="Rhea" id="RHEA-COMP:13973"/>
        <dbReference type="ChEBI" id="CHEBI:15378"/>
        <dbReference type="ChEBI" id="CHEBI:57856"/>
        <dbReference type="ChEBI" id="CHEBI:59789"/>
        <dbReference type="ChEBI" id="CHEBI:138061"/>
        <dbReference type="ChEBI" id="CHEBI:138317"/>
        <dbReference type="EC" id="2.1.1.244"/>
    </reaction>
</comment>